<accession>A0ABX2IXD9</accession>
<comment type="caution">
    <text evidence="7">The sequence shown here is derived from an EMBL/GenBank/DDBJ whole genome shotgun (WGS) entry which is preliminary data.</text>
</comment>
<organism evidence="7 8">
    <name type="scientific">Parasulfitobacter algicola</name>
    <dbReference type="NCBI Taxonomy" id="2614809"/>
    <lineage>
        <taxon>Bacteria</taxon>
        <taxon>Pseudomonadati</taxon>
        <taxon>Pseudomonadota</taxon>
        <taxon>Alphaproteobacteria</taxon>
        <taxon>Rhodobacterales</taxon>
        <taxon>Roseobacteraceae</taxon>
        <taxon>Parasulfitobacter</taxon>
    </lineage>
</organism>
<dbReference type="PANTHER" id="PTHR38776:SF1">
    <property type="entry name" value="MLTA-INTERACTING PROTEIN-RELATED"/>
    <property type="match status" value="1"/>
</dbReference>
<dbReference type="InterPro" id="IPR010583">
    <property type="entry name" value="MipA"/>
</dbReference>
<gene>
    <name evidence="7" type="ORF">HRQ87_13770</name>
</gene>
<keyword evidence="4" id="KW-0472">Membrane</keyword>
<evidence type="ECO:0000256" key="5">
    <source>
        <dbReference type="ARBA" id="ARBA00023237"/>
    </source>
</evidence>
<evidence type="ECO:0000313" key="7">
    <source>
        <dbReference type="EMBL" id="NSX55870.1"/>
    </source>
</evidence>
<comment type="subcellular location">
    <subcellularLocation>
        <location evidence="1">Cell outer membrane</location>
    </subcellularLocation>
</comment>
<evidence type="ECO:0000313" key="8">
    <source>
        <dbReference type="Proteomes" id="UP000777935"/>
    </source>
</evidence>
<dbReference type="Proteomes" id="UP000777935">
    <property type="component" value="Unassembled WGS sequence"/>
</dbReference>
<dbReference type="EMBL" id="JABUFE010000008">
    <property type="protein sequence ID" value="NSX55870.1"/>
    <property type="molecule type" value="Genomic_DNA"/>
</dbReference>
<dbReference type="Pfam" id="PF06629">
    <property type="entry name" value="MipA"/>
    <property type="match status" value="1"/>
</dbReference>
<name>A0ABX2IXD9_9RHOB</name>
<evidence type="ECO:0000256" key="3">
    <source>
        <dbReference type="ARBA" id="ARBA00022729"/>
    </source>
</evidence>
<protein>
    <submittedName>
        <fullName evidence="7">MipA/OmpV family protein</fullName>
    </submittedName>
</protein>
<evidence type="ECO:0000256" key="2">
    <source>
        <dbReference type="ARBA" id="ARBA00005722"/>
    </source>
</evidence>
<feature type="signal peptide" evidence="6">
    <location>
        <begin position="1"/>
        <end position="22"/>
    </location>
</feature>
<proteinExistence type="inferred from homology"/>
<evidence type="ECO:0000256" key="4">
    <source>
        <dbReference type="ARBA" id="ARBA00023136"/>
    </source>
</evidence>
<feature type="chain" id="PRO_5045382529" evidence="6">
    <location>
        <begin position="23"/>
        <end position="248"/>
    </location>
</feature>
<comment type="similarity">
    <text evidence="2">Belongs to the MipA/OmpV family.</text>
</comment>
<keyword evidence="5" id="KW-0998">Cell outer membrane</keyword>
<keyword evidence="8" id="KW-1185">Reference proteome</keyword>
<dbReference type="RefSeq" id="WP_174139017.1">
    <property type="nucleotide sequence ID" value="NZ_JABUFE010000008.1"/>
</dbReference>
<evidence type="ECO:0000256" key="1">
    <source>
        <dbReference type="ARBA" id="ARBA00004442"/>
    </source>
</evidence>
<sequence length="248" mass="26601">MKSAIFFAIGCAAVSIASMGYAQDEQTGFSLGLGAGFSTNPYEGEDTSFSAVPLIRYKGDGFSLGADGATVTAYSLDALRFELLARPRFTALRDPDADELDGIDREVTLDAGGKLSYSLTDRSNLSATLLQEITGEHDGQEFLLELSNRTNFGPVPLIFGTGLSWKSEELSSYMFGVTSGEARSDRPEYDLDSTLTPYFSVSSGFPLSDTSRVIASVKAEFLGDEITDSPIVEDDQIFSGLVGLSFSF</sequence>
<reference evidence="7 8" key="1">
    <citation type="submission" date="2020-06" db="EMBL/GenBank/DDBJ databases">
        <title>Sulfitobacter algicola sp. nov., isolated from green algae.</title>
        <authorList>
            <person name="Wang C."/>
        </authorList>
    </citation>
    <scope>NUCLEOTIDE SEQUENCE [LARGE SCALE GENOMIC DNA]</scope>
    <source>
        <strain evidence="7 8">1151</strain>
    </source>
</reference>
<dbReference type="PANTHER" id="PTHR38776">
    <property type="entry name" value="MLTA-INTERACTING PROTEIN-RELATED"/>
    <property type="match status" value="1"/>
</dbReference>
<keyword evidence="3 6" id="KW-0732">Signal</keyword>
<evidence type="ECO:0000256" key="6">
    <source>
        <dbReference type="SAM" id="SignalP"/>
    </source>
</evidence>